<reference evidence="2" key="1">
    <citation type="submission" date="2022-06" db="EMBL/GenBank/DDBJ databases">
        <title>Sphingomicrobium sedimins sp. nov., a marine bacterium isolated from tidal flat.</title>
        <authorList>
            <person name="Kim C.-H."/>
            <person name="Yoo Y."/>
            <person name="Kim J.-J."/>
        </authorList>
    </citation>
    <scope>NUCLEOTIDE SEQUENCE</scope>
    <source>
        <strain evidence="2">GRR-S6-50</strain>
    </source>
</reference>
<evidence type="ECO:0000313" key="2">
    <source>
        <dbReference type="EMBL" id="MCM8557295.1"/>
    </source>
</evidence>
<keyword evidence="3" id="KW-1185">Reference proteome</keyword>
<gene>
    <name evidence="2" type="ORF">NDO55_05610</name>
</gene>
<organism evidence="2 3">
    <name type="scientific">Sphingomicrobium sediminis</name>
    <dbReference type="NCBI Taxonomy" id="2950949"/>
    <lineage>
        <taxon>Bacteria</taxon>
        <taxon>Pseudomonadati</taxon>
        <taxon>Pseudomonadota</taxon>
        <taxon>Alphaproteobacteria</taxon>
        <taxon>Sphingomonadales</taxon>
        <taxon>Sphingomonadaceae</taxon>
        <taxon>Sphingomicrobium</taxon>
    </lineage>
</organism>
<keyword evidence="1" id="KW-0812">Transmembrane</keyword>
<comment type="caution">
    <text evidence="2">The sequence shown here is derived from an EMBL/GenBank/DDBJ whole genome shotgun (WGS) entry which is preliminary data.</text>
</comment>
<evidence type="ECO:0000256" key="1">
    <source>
        <dbReference type="SAM" id="Phobius"/>
    </source>
</evidence>
<dbReference type="AlphaFoldDB" id="A0A9X2EFY9"/>
<evidence type="ECO:0000313" key="3">
    <source>
        <dbReference type="Proteomes" id="UP001155128"/>
    </source>
</evidence>
<name>A0A9X2EFY9_9SPHN</name>
<accession>A0A9X2EFY9</accession>
<keyword evidence="1" id="KW-1133">Transmembrane helix</keyword>
<feature type="transmembrane region" description="Helical" evidence="1">
    <location>
        <begin position="16"/>
        <end position="35"/>
    </location>
</feature>
<proteinExistence type="predicted"/>
<dbReference type="Proteomes" id="UP001155128">
    <property type="component" value="Unassembled WGS sequence"/>
</dbReference>
<dbReference type="RefSeq" id="WP_252113241.1">
    <property type="nucleotide sequence ID" value="NZ_JAMSHT010000001.1"/>
</dbReference>
<protein>
    <submittedName>
        <fullName evidence="2">Uncharacterized protein</fullName>
    </submittedName>
</protein>
<dbReference type="EMBL" id="JAMSHT010000001">
    <property type="protein sequence ID" value="MCM8557295.1"/>
    <property type="molecule type" value="Genomic_DNA"/>
</dbReference>
<keyword evidence="1" id="KW-0472">Membrane</keyword>
<sequence>MLEWFQERSAAAAKKFLPYWAVIFFGGLLIGIVSFDDTGTFFIAAFGWAGVSFMLALRFAGGDALMEFVPSGDDVIKDRGKDVIFYDDAQHRDPDALLASFAERLRQQGMTVAYMGTLEFHAGGASFTVIPMSGQFVINTVGASDDVREGLKGQLIETLLEQGVAVNRSGSAAGIGAPLAPQPAAAPAAPPVAAAAPVRPTFGRKGL</sequence>
<feature type="transmembrane region" description="Helical" evidence="1">
    <location>
        <begin position="41"/>
        <end position="60"/>
    </location>
</feature>